<dbReference type="EC" id="3.2.2.27" evidence="3"/>
<dbReference type="PANTHER" id="PTHR33693">
    <property type="entry name" value="TYPE-5 URACIL-DNA GLYCOSYLASE"/>
    <property type="match status" value="1"/>
</dbReference>
<accession>A0A2S7K5R9</accession>
<evidence type="ECO:0000256" key="2">
    <source>
        <dbReference type="ARBA" id="ARBA00006521"/>
    </source>
</evidence>
<name>A0A2S7K5R9_9PROT</name>
<organism evidence="13 14">
    <name type="scientific">Hyphococcus luteus</name>
    <dbReference type="NCBI Taxonomy" id="2058213"/>
    <lineage>
        <taxon>Bacteria</taxon>
        <taxon>Pseudomonadati</taxon>
        <taxon>Pseudomonadota</taxon>
        <taxon>Alphaproteobacteria</taxon>
        <taxon>Parvularculales</taxon>
        <taxon>Parvularculaceae</taxon>
        <taxon>Hyphococcus</taxon>
    </lineage>
</organism>
<keyword evidence="10" id="KW-0411">Iron-sulfur</keyword>
<dbReference type="SMART" id="SM00987">
    <property type="entry name" value="UreE_C"/>
    <property type="match status" value="1"/>
</dbReference>
<evidence type="ECO:0000256" key="5">
    <source>
        <dbReference type="ARBA" id="ARBA00022485"/>
    </source>
</evidence>
<dbReference type="GO" id="GO:0046872">
    <property type="term" value="F:metal ion binding"/>
    <property type="evidence" value="ECO:0007669"/>
    <property type="project" value="UniProtKB-KW"/>
</dbReference>
<dbReference type="RefSeq" id="WP_104829066.1">
    <property type="nucleotide sequence ID" value="NZ_PJCH01000005.1"/>
</dbReference>
<dbReference type="GO" id="GO:0004844">
    <property type="term" value="F:uracil DNA N-glycosylase activity"/>
    <property type="evidence" value="ECO:0007669"/>
    <property type="project" value="UniProtKB-EC"/>
</dbReference>
<dbReference type="Gene3D" id="3.40.470.10">
    <property type="entry name" value="Uracil-DNA glycosylase-like domain"/>
    <property type="match status" value="1"/>
</dbReference>
<comment type="similarity">
    <text evidence="2">Belongs to the uracil-DNA glycosylase (UDG) superfamily. Type 4 (UDGa) family.</text>
</comment>
<reference evidence="13 14" key="1">
    <citation type="submission" date="2017-12" db="EMBL/GenBank/DDBJ databases">
        <authorList>
            <person name="Hurst M.R.H."/>
        </authorList>
    </citation>
    <scope>NUCLEOTIDE SEQUENCE [LARGE SCALE GENOMIC DNA]</scope>
    <source>
        <strain evidence="13 14">SY-3-19</strain>
    </source>
</reference>
<keyword evidence="14" id="KW-1185">Reference proteome</keyword>
<dbReference type="SMART" id="SM00986">
    <property type="entry name" value="UDG"/>
    <property type="match status" value="1"/>
</dbReference>
<evidence type="ECO:0000256" key="1">
    <source>
        <dbReference type="ARBA" id="ARBA00001400"/>
    </source>
</evidence>
<dbReference type="Proteomes" id="UP000239504">
    <property type="component" value="Unassembled WGS sequence"/>
</dbReference>
<evidence type="ECO:0000256" key="10">
    <source>
        <dbReference type="ARBA" id="ARBA00023014"/>
    </source>
</evidence>
<evidence type="ECO:0000313" key="14">
    <source>
        <dbReference type="Proteomes" id="UP000239504"/>
    </source>
</evidence>
<evidence type="ECO:0000256" key="6">
    <source>
        <dbReference type="ARBA" id="ARBA00022723"/>
    </source>
</evidence>
<comment type="catalytic activity">
    <reaction evidence="1">
        <text>Hydrolyzes single-stranded DNA or mismatched double-stranded DNA and polynucleotides, releasing free uracil.</text>
        <dbReference type="EC" id="3.2.2.27"/>
    </reaction>
</comment>
<dbReference type="GO" id="GO:0051539">
    <property type="term" value="F:4 iron, 4 sulfur cluster binding"/>
    <property type="evidence" value="ECO:0007669"/>
    <property type="project" value="UniProtKB-KW"/>
</dbReference>
<dbReference type="SUPFAM" id="SSF52141">
    <property type="entry name" value="Uracil-DNA glycosylase-like"/>
    <property type="match status" value="1"/>
</dbReference>
<evidence type="ECO:0000256" key="3">
    <source>
        <dbReference type="ARBA" id="ARBA00012030"/>
    </source>
</evidence>
<dbReference type="InterPro" id="IPR005273">
    <property type="entry name" value="Ura-DNA_glyco_family4"/>
</dbReference>
<sequence>MSEVSEMDAARALLRWHLEMGVDETVAPAPADFYAWQAPQTGGQSANAPARRGAAPRLDAVKAEAQAVPAAPAAPETVSTDEAIRAAETAAAACDSFEALDAAVKAFEGCPLKAGAKNTVFTDGVPGSDLLVIGEAPGRDEDRLGKPFVGRAGQLLDRMLAAIGRARTENVLISNVIFWRPPANRTPTALETAVCRPFVDRLIELTGPKAVLIAGGAPLQALLGVTGIMRARGVWREIETASGARFPALPTYHPAFLLRQPAGKRLAWADLQSLDQKLKGR</sequence>
<evidence type="ECO:0000313" key="13">
    <source>
        <dbReference type="EMBL" id="PQA87821.1"/>
    </source>
</evidence>
<evidence type="ECO:0000256" key="8">
    <source>
        <dbReference type="ARBA" id="ARBA00022801"/>
    </source>
</evidence>
<evidence type="ECO:0000259" key="12">
    <source>
        <dbReference type="SMART" id="SM00986"/>
    </source>
</evidence>
<evidence type="ECO:0000256" key="4">
    <source>
        <dbReference type="ARBA" id="ARBA00019403"/>
    </source>
</evidence>
<keyword evidence="5" id="KW-0004">4Fe-4S</keyword>
<evidence type="ECO:0000256" key="11">
    <source>
        <dbReference type="ARBA" id="ARBA00023204"/>
    </source>
</evidence>
<evidence type="ECO:0000256" key="9">
    <source>
        <dbReference type="ARBA" id="ARBA00023004"/>
    </source>
</evidence>
<proteinExistence type="inferred from homology"/>
<dbReference type="NCBIfam" id="TIGR00758">
    <property type="entry name" value="UDG_fam4"/>
    <property type="match status" value="1"/>
</dbReference>
<dbReference type="GO" id="GO:0006281">
    <property type="term" value="P:DNA repair"/>
    <property type="evidence" value="ECO:0007669"/>
    <property type="project" value="UniProtKB-KW"/>
</dbReference>
<keyword evidence="7" id="KW-0227">DNA damage</keyword>
<protein>
    <recommendedName>
        <fullName evidence="4">Type-4 uracil-DNA glycosylase</fullName>
        <ecNumber evidence="3">3.2.2.27</ecNumber>
    </recommendedName>
</protein>
<keyword evidence="6" id="KW-0479">Metal-binding</keyword>
<feature type="domain" description="Uracil-DNA glycosylase-like" evidence="12">
    <location>
        <begin position="121"/>
        <end position="272"/>
    </location>
</feature>
<evidence type="ECO:0000256" key="7">
    <source>
        <dbReference type="ARBA" id="ARBA00022763"/>
    </source>
</evidence>
<dbReference type="OrthoDB" id="5290748at2"/>
<keyword evidence="8" id="KW-0378">Hydrolase</keyword>
<dbReference type="CDD" id="cd10030">
    <property type="entry name" value="UDG-F4_TTUDGA_SPO1dp_like"/>
    <property type="match status" value="1"/>
</dbReference>
<dbReference type="InterPro" id="IPR005122">
    <property type="entry name" value="Uracil-DNA_glycosylase-like"/>
</dbReference>
<keyword evidence="11" id="KW-0234">DNA repair</keyword>
<dbReference type="InterPro" id="IPR051536">
    <property type="entry name" value="UDG_Type-4/5"/>
</dbReference>
<gene>
    <name evidence="13" type="ORF">CW354_05570</name>
</gene>
<dbReference type="AlphaFoldDB" id="A0A2S7K5R9"/>
<dbReference type="Pfam" id="PF03167">
    <property type="entry name" value="UDG"/>
    <property type="match status" value="1"/>
</dbReference>
<keyword evidence="9" id="KW-0408">Iron</keyword>
<dbReference type="PANTHER" id="PTHR33693:SF1">
    <property type="entry name" value="TYPE-4 URACIL-DNA GLYCOSYLASE"/>
    <property type="match status" value="1"/>
</dbReference>
<dbReference type="EMBL" id="PJCH01000005">
    <property type="protein sequence ID" value="PQA87821.1"/>
    <property type="molecule type" value="Genomic_DNA"/>
</dbReference>
<comment type="caution">
    <text evidence="13">The sequence shown here is derived from an EMBL/GenBank/DDBJ whole genome shotgun (WGS) entry which is preliminary data.</text>
</comment>
<dbReference type="InterPro" id="IPR036895">
    <property type="entry name" value="Uracil-DNA_glycosylase-like_sf"/>
</dbReference>